<dbReference type="EMBL" id="JBAMMX010000001">
    <property type="protein sequence ID" value="KAK6947533.1"/>
    <property type="molecule type" value="Genomic_DNA"/>
</dbReference>
<dbReference type="InterPro" id="IPR036955">
    <property type="entry name" value="AP2/ERF_dom_sf"/>
</dbReference>
<sequence>MGHEEEIKREKVKAEKHYRGVRQRPWGKFAAEIRDPKRRGSRIWLGTYDRAIDAARAYDRAAFRLRGSKAILNFPLEMAKSSSFSSSFSSSSSKRRHVENKNEGTKTTEQMKWRE</sequence>
<evidence type="ECO:0000256" key="1">
    <source>
        <dbReference type="ARBA" id="ARBA00004123"/>
    </source>
</evidence>
<dbReference type="InterPro" id="IPR016177">
    <property type="entry name" value="DNA-bd_dom_sf"/>
</dbReference>
<feature type="domain" description="AP2/ERF" evidence="9">
    <location>
        <begin position="17"/>
        <end position="75"/>
    </location>
</feature>
<dbReference type="PANTHER" id="PTHR31190:SF499">
    <property type="entry name" value="ETHYLENE-RESPONSIVE TRANSCRIPTION FACTOR ERF105"/>
    <property type="match status" value="1"/>
</dbReference>
<organism evidence="10 11">
    <name type="scientific">Dillenia turbinata</name>
    <dbReference type="NCBI Taxonomy" id="194707"/>
    <lineage>
        <taxon>Eukaryota</taxon>
        <taxon>Viridiplantae</taxon>
        <taxon>Streptophyta</taxon>
        <taxon>Embryophyta</taxon>
        <taxon>Tracheophyta</taxon>
        <taxon>Spermatophyta</taxon>
        <taxon>Magnoliopsida</taxon>
        <taxon>eudicotyledons</taxon>
        <taxon>Gunneridae</taxon>
        <taxon>Pentapetalae</taxon>
        <taxon>Dilleniales</taxon>
        <taxon>Dilleniaceae</taxon>
        <taxon>Dillenia</taxon>
    </lineage>
</organism>
<comment type="subcellular location">
    <subcellularLocation>
        <location evidence="1">Nucleus</location>
    </subcellularLocation>
</comment>
<evidence type="ECO:0000256" key="8">
    <source>
        <dbReference type="SAM" id="MobiDB-lite"/>
    </source>
</evidence>
<name>A0AAN8WJ97_9MAGN</name>
<dbReference type="FunFam" id="3.30.730.10:FF:000001">
    <property type="entry name" value="Ethylene-responsive transcription factor 2"/>
    <property type="match status" value="1"/>
</dbReference>
<evidence type="ECO:0000256" key="6">
    <source>
        <dbReference type="ARBA" id="ARBA00023163"/>
    </source>
</evidence>
<dbReference type="Pfam" id="PF00847">
    <property type="entry name" value="AP2"/>
    <property type="match status" value="1"/>
</dbReference>
<protein>
    <submittedName>
        <fullName evidence="10">AP2/ERF domain</fullName>
    </submittedName>
</protein>
<keyword evidence="4" id="KW-0238">DNA-binding</keyword>
<keyword evidence="3" id="KW-0805">Transcription regulation</keyword>
<evidence type="ECO:0000256" key="5">
    <source>
        <dbReference type="ARBA" id="ARBA00023159"/>
    </source>
</evidence>
<reference evidence="10 11" key="1">
    <citation type="submission" date="2023-12" db="EMBL/GenBank/DDBJ databases">
        <title>A high-quality genome assembly for Dillenia turbinata (Dilleniales).</title>
        <authorList>
            <person name="Chanderbali A."/>
        </authorList>
    </citation>
    <scope>NUCLEOTIDE SEQUENCE [LARGE SCALE GENOMIC DNA]</scope>
    <source>
        <strain evidence="10">LSX21</strain>
        <tissue evidence="10">Leaf</tissue>
    </source>
</reference>
<dbReference type="SMART" id="SM00380">
    <property type="entry name" value="AP2"/>
    <property type="match status" value="1"/>
</dbReference>
<dbReference type="GO" id="GO:0009873">
    <property type="term" value="P:ethylene-activated signaling pathway"/>
    <property type="evidence" value="ECO:0007669"/>
    <property type="project" value="UniProtKB-KW"/>
</dbReference>
<keyword evidence="11" id="KW-1185">Reference proteome</keyword>
<proteinExistence type="predicted"/>
<dbReference type="Proteomes" id="UP001370490">
    <property type="component" value="Unassembled WGS sequence"/>
</dbReference>
<dbReference type="GO" id="GO:0000976">
    <property type="term" value="F:transcription cis-regulatory region binding"/>
    <property type="evidence" value="ECO:0007669"/>
    <property type="project" value="UniProtKB-ARBA"/>
</dbReference>
<dbReference type="InterPro" id="IPR044808">
    <property type="entry name" value="ERF_plant"/>
</dbReference>
<dbReference type="SUPFAM" id="SSF54171">
    <property type="entry name" value="DNA-binding domain"/>
    <property type="match status" value="1"/>
</dbReference>
<dbReference type="GO" id="GO:0006950">
    <property type="term" value="P:response to stress"/>
    <property type="evidence" value="ECO:0007669"/>
    <property type="project" value="UniProtKB-ARBA"/>
</dbReference>
<keyword evidence="6" id="KW-0804">Transcription</keyword>
<dbReference type="Gene3D" id="3.30.730.10">
    <property type="entry name" value="AP2/ERF domain"/>
    <property type="match status" value="1"/>
</dbReference>
<dbReference type="CDD" id="cd00018">
    <property type="entry name" value="AP2"/>
    <property type="match status" value="1"/>
</dbReference>
<dbReference type="InterPro" id="IPR001471">
    <property type="entry name" value="AP2/ERF_dom"/>
</dbReference>
<evidence type="ECO:0000256" key="2">
    <source>
        <dbReference type="ARBA" id="ARBA00022745"/>
    </source>
</evidence>
<dbReference type="AlphaFoldDB" id="A0AAN8WJ97"/>
<feature type="compositionally biased region" description="Basic and acidic residues" evidence="8">
    <location>
        <begin position="99"/>
        <end position="115"/>
    </location>
</feature>
<accession>A0AAN8WJ97</accession>
<keyword evidence="2" id="KW-0936">Ethylene signaling pathway</keyword>
<evidence type="ECO:0000256" key="3">
    <source>
        <dbReference type="ARBA" id="ARBA00023015"/>
    </source>
</evidence>
<feature type="region of interest" description="Disordered" evidence="8">
    <location>
        <begin position="80"/>
        <end position="115"/>
    </location>
</feature>
<keyword evidence="5" id="KW-0010">Activator</keyword>
<evidence type="ECO:0000256" key="7">
    <source>
        <dbReference type="ARBA" id="ARBA00023242"/>
    </source>
</evidence>
<feature type="compositionally biased region" description="Low complexity" evidence="8">
    <location>
        <begin position="81"/>
        <end position="92"/>
    </location>
</feature>
<gene>
    <name evidence="10" type="ORF">RJ641_001006</name>
</gene>
<evidence type="ECO:0000259" key="9">
    <source>
        <dbReference type="PROSITE" id="PS51032"/>
    </source>
</evidence>
<dbReference type="GO" id="GO:0005634">
    <property type="term" value="C:nucleus"/>
    <property type="evidence" value="ECO:0007669"/>
    <property type="project" value="UniProtKB-SubCell"/>
</dbReference>
<evidence type="ECO:0000313" key="10">
    <source>
        <dbReference type="EMBL" id="KAK6947533.1"/>
    </source>
</evidence>
<evidence type="ECO:0000313" key="11">
    <source>
        <dbReference type="Proteomes" id="UP001370490"/>
    </source>
</evidence>
<dbReference type="PRINTS" id="PR00367">
    <property type="entry name" value="ETHRSPELEMNT"/>
</dbReference>
<evidence type="ECO:0000256" key="4">
    <source>
        <dbReference type="ARBA" id="ARBA00023125"/>
    </source>
</evidence>
<dbReference type="PROSITE" id="PS51032">
    <property type="entry name" value="AP2_ERF"/>
    <property type="match status" value="1"/>
</dbReference>
<dbReference type="PANTHER" id="PTHR31190">
    <property type="entry name" value="DNA-BINDING DOMAIN"/>
    <property type="match status" value="1"/>
</dbReference>
<comment type="caution">
    <text evidence="10">The sequence shown here is derived from an EMBL/GenBank/DDBJ whole genome shotgun (WGS) entry which is preliminary data.</text>
</comment>
<keyword evidence="7" id="KW-0539">Nucleus</keyword>
<dbReference type="GO" id="GO:0003700">
    <property type="term" value="F:DNA-binding transcription factor activity"/>
    <property type="evidence" value="ECO:0007669"/>
    <property type="project" value="InterPro"/>
</dbReference>